<dbReference type="NCBIfam" id="NF001940">
    <property type="entry name" value="PRK00720.1"/>
    <property type="match status" value="1"/>
</dbReference>
<dbReference type="GO" id="GO:0033281">
    <property type="term" value="C:TAT protein transport complex"/>
    <property type="evidence" value="ECO:0007669"/>
    <property type="project" value="UniProtKB-UniRule"/>
</dbReference>
<keyword evidence="2 10" id="KW-0813">Transport</keyword>
<keyword evidence="9 10" id="KW-0472">Membrane</keyword>
<dbReference type="GO" id="GO:0008320">
    <property type="term" value="F:protein transmembrane transporter activity"/>
    <property type="evidence" value="ECO:0007669"/>
    <property type="project" value="UniProtKB-UniRule"/>
</dbReference>
<dbReference type="KEGG" id="srhi:H9L12_08855"/>
<dbReference type="NCBIfam" id="TIGR01411">
    <property type="entry name" value="tatAE"/>
    <property type="match status" value="1"/>
</dbReference>
<evidence type="ECO:0000256" key="7">
    <source>
        <dbReference type="ARBA" id="ARBA00022989"/>
    </source>
</evidence>
<evidence type="ECO:0000256" key="1">
    <source>
        <dbReference type="ARBA" id="ARBA00004162"/>
    </source>
</evidence>
<dbReference type="AlphaFoldDB" id="A0A7G9S9A7"/>
<evidence type="ECO:0000256" key="9">
    <source>
        <dbReference type="ARBA" id="ARBA00023136"/>
    </source>
</evidence>
<dbReference type="HAMAP" id="MF_00236">
    <property type="entry name" value="TatA_E"/>
    <property type="match status" value="1"/>
</dbReference>
<feature type="transmembrane region" description="Helical" evidence="10">
    <location>
        <begin position="6"/>
        <end position="27"/>
    </location>
</feature>
<comment type="function">
    <text evidence="10">Part of the twin-arginine translocation (Tat) system that transports large folded proteins containing a characteristic twin-arginine motif in their signal peptide across membranes. TatA could form the protein-conducting channel of the Tat system.</text>
</comment>
<keyword evidence="7 10" id="KW-1133">Transmembrane helix</keyword>
<dbReference type="RefSeq" id="WP_187541432.1">
    <property type="nucleotide sequence ID" value="NZ_CP060717.1"/>
</dbReference>
<gene>
    <name evidence="10" type="primary">tatA</name>
    <name evidence="12" type="ORF">H9L12_08855</name>
</gene>
<evidence type="ECO:0000256" key="8">
    <source>
        <dbReference type="ARBA" id="ARBA00023010"/>
    </source>
</evidence>
<comment type="subcellular location">
    <subcellularLocation>
        <location evidence="1 10">Cell membrane</location>
        <topology evidence="1 10">Single-pass membrane protein</topology>
    </subcellularLocation>
</comment>
<dbReference type="Proteomes" id="UP000515955">
    <property type="component" value="Chromosome"/>
</dbReference>
<evidence type="ECO:0000313" key="13">
    <source>
        <dbReference type="Proteomes" id="UP000515955"/>
    </source>
</evidence>
<dbReference type="PANTHER" id="PTHR42982">
    <property type="entry name" value="SEC-INDEPENDENT PROTEIN TRANSLOCASE PROTEIN TATA"/>
    <property type="match status" value="1"/>
</dbReference>
<keyword evidence="6 10" id="KW-0653">Protein transport</keyword>
<dbReference type="Pfam" id="PF02416">
    <property type="entry name" value="TatA_B_E"/>
    <property type="match status" value="1"/>
</dbReference>
<keyword evidence="8 10" id="KW-0811">Translocation</keyword>
<comment type="similarity">
    <text evidence="10">Belongs to the TatA/E family.</text>
</comment>
<evidence type="ECO:0000313" key="12">
    <source>
        <dbReference type="EMBL" id="QNN64432.1"/>
    </source>
</evidence>
<proteinExistence type="inferred from homology"/>
<organism evidence="12 13">
    <name type="scientific">Sphingomonas rhizophila</name>
    <dbReference type="NCBI Taxonomy" id="2071607"/>
    <lineage>
        <taxon>Bacteria</taxon>
        <taxon>Pseudomonadati</taxon>
        <taxon>Pseudomonadota</taxon>
        <taxon>Alphaproteobacteria</taxon>
        <taxon>Sphingomonadales</taxon>
        <taxon>Sphingomonadaceae</taxon>
        <taxon>Sphingomonas</taxon>
    </lineage>
</organism>
<feature type="region of interest" description="Disordered" evidence="11">
    <location>
        <begin position="40"/>
        <end position="98"/>
    </location>
</feature>
<keyword evidence="3 10" id="KW-1003">Cell membrane</keyword>
<feature type="compositionally biased region" description="Low complexity" evidence="11">
    <location>
        <begin position="55"/>
        <end position="68"/>
    </location>
</feature>
<dbReference type="InterPro" id="IPR006312">
    <property type="entry name" value="TatA/E"/>
</dbReference>
<keyword evidence="4" id="KW-0997">Cell inner membrane</keyword>
<evidence type="ECO:0000256" key="4">
    <source>
        <dbReference type="ARBA" id="ARBA00022519"/>
    </source>
</evidence>
<evidence type="ECO:0000256" key="6">
    <source>
        <dbReference type="ARBA" id="ARBA00022927"/>
    </source>
</evidence>
<dbReference type="EMBL" id="CP060717">
    <property type="protein sequence ID" value="QNN64432.1"/>
    <property type="molecule type" value="Genomic_DNA"/>
</dbReference>
<evidence type="ECO:0000256" key="3">
    <source>
        <dbReference type="ARBA" id="ARBA00022475"/>
    </source>
</evidence>
<reference evidence="12 13" key="1">
    <citation type="submission" date="2020-08" db="EMBL/GenBank/DDBJ databases">
        <title>Genome sequence of Sphingomonas rhizophila KACC 19189T.</title>
        <authorList>
            <person name="Hyun D.-W."/>
            <person name="Bae J.-W."/>
        </authorList>
    </citation>
    <scope>NUCLEOTIDE SEQUENCE [LARGE SCALE GENOMIC DNA]</scope>
    <source>
        <strain evidence="12 13">KACC 19189</strain>
    </source>
</reference>
<accession>A0A7G9S9A7</accession>
<feature type="compositionally biased region" description="Pro residues" evidence="11">
    <location>
        <begin position="83"/>
        <end position="98"/>
    </location>
</feature>
<dbReference type="GO" id="GO:0043953">
    <property type="term" value="P:protein transport by the Tat complex"/>
    <property type="evidence" value="ECO:0007669"/>
    <property type="project" value="UniProtKB-UniRule"/>
</dbReference>
<sequence>MGSFSLIHWIILAVIILLLFGGNRFSAMMGDVAKGLKSFKQGMADDDDKPRQQDPRQLPPAQQYQQPPIDLQAQPRPSDPVGSAPPPPAPPPSDDSAR</sequence>
<evidence type="ECO:0000256" key="10">
    <source>
        <dbReference type="HAMAP-Rule" id="MF_00236"/>
    </source>
</evidence>
<name>A0A7G9S9A7_9SPHN</name>
<dbReference type="Gene3D" id="1.20.5.3310">
    <property type="match status" value="1"/>
</dbReference>
<dbReference type="PANTHER" id="PTHR42982:SF1">
    <property type="entry name" value="SEC-INDEPENDENT PROTEIN TRANSLOCASE PROTEIN TATA"/>
    <property type="match status" value="1"/>
</dbReference>
<evidence type="ECO:0000256" key="2">
    <source>
        <dbReference type="ARBA" id="ARBA00022448"/>
    </source>
</evidence>
<keyword evidence="5 10" id="KW-0812">Transmembrane</keyword>
<evidence type="ECO:0000256" key="11">
    <source>
        <dbReference type="SAM" id="MobiDB-lite"/>
    </source>
</evidence>
<dbReference type="InterPro" id="IPR003369">
    <property type="entry name" value="TatA/B/E"/>
</dbReference>
<evidence type="ECO:0000256" key="5">
    <source>
        <dbReference type="ARBA" id="ARBA00022692"/>
    </source>
</evidence>
<protein>
    <recommendedName>
        <fullName evidence="10">Sec-independent protein translocase protein TatA</fullName>
    </recommendedName>
</protein>
<keyword evidence="13" id="KW-1185">Reference proteome</keyword>
<comment type="subunit">
    <text evidence="10">The Tat system comprises two distinct complexes: a TatABC complex, containing multiple copies of TatA, TatB and TatC subunits, and a separate TatA complex, containing only TatA subunits. Substrates initially bind to the TatABC complex, which probably triggers association of the separate TatA complex to form the active translocon.</text>
</comment>